<sequence>MVTAAYTTLFSVRILHEYHLNNGEETYGSMSVADQQAALSGYRWQDFLSIRPSLETVRLCNRFQLLLKHRESSFTVLIRSREEGSQESFIALDPDLTLGFFVEYRDPYFENYTQMPFLSGQKMFFSNFLPEATEGVDVELISLESDSDVFSEDWLIPEENFQQVKDRYAKLGVSPVPVGLLLIRMHGESGVRNVINLDGTLKINPTVFKIHFSNRSTFWKYKQASSGEEIETNQPKPLTKKGFVELVPDTDFDVVPEISSQFRFPNPGIKHIYSDGNNYYSEITI</sequence>
<dbReference type="RefSeq" id="WP_092169049.1">
    <property type="nucleotide sequence ID" value="NZ_FNZH01000001.1"/>
</dbReference>
<gene>
    <name evidence="1" type="ORF">SAMN05192553_101522</name>
</gene>
<keyword evidence="2" id="KW-1185">Reference proteome</keyword>
<dbReference type="AlphaFoldDB" id="A0A1H6UAC4"/>
<proteinExistence type="predicted"/>
<dbReference type="STRING" id="1416801.SAMN05192553_101522"/>
<organism evidence="1 2">
    <name type="scientific">Cyclobacterium xiamenense</name>
    <dbReference type="NCBI Taxonomy" id="1297121"/>
    <lineage>
        <taxon>Bacteria</taxon>
        <taxon>Pseudomonadati</taxon>
        <taxon>Bacteroidota</taxon>
        <taxon>Cytophagia</taxon>
        <taxon>Cytophagales</taxon>
        <taxon>Cyclobacteriaceae</taxon>
        <taxon>Cyclobacterium</taxon>
    </lineage>
</organism>
<dbReference type="Proteomes" id="UP000199403">
    <property type="component" value="Unassembled WGS sequence"/>
</dbReference>
<dbReference type="EMBL" id="FNZH01000001">
    <property type="protein sequence ID" value="SEI84782.1"/>
    <property type="molecule type" value="Genomic_DNA"/>
</dbReference>
<dbReference type="OrthoDB" id="5177801at2"/>
<evidence type="ECO:0000313" key="2">
    <source>
        <dbReference type="Proteomes" id="UP000199403"/>
    </source>
</evidence>
<reference evidence="2" key="1">
    <citation type="submission" date="2016-10" db="EMBL/GenBank/DDBJ databases">
        <authorList>
            <person name="Varghese N."/>
            <person name="Submissions S."/>
        </authorList>
    </citation>
    <scope>NUCLEOTIDE SEQUENCE [LARGE SCALE GENOMIC DNA]</scope>
    <source>
        <strain evidence="2">IBRC-M 10761</strain>
    </source>
</reference>
<protein>
    <submittedName>
        <fullName evidence="1">Uncharacterized protein</fullName>
    </submittedName>
</protein>
<accession>A0A1H6UAC4</accession>
<evidence type="ECO:0000313" key="1">
    <source>
        <dbReference type="EMBL" id="SEI84782.1"/>
    </source>
</evidence>
<name>A0A1H6UAC4_9BACT</name>